<gene>
    <name evidence="4" type="ORF">EZS28_047004</name>
</gene>
<reference evidence="4 5" key="1">
    <citation type="submission" date="2019-03" db="EMBL/GenBank/DDBJ databases">
        <title>Single cell metagenomics reveals metabolic interactions within the superorganism composed of flagellate Streblomastix strix and complex community of Bacteroidetes bacteria on its surface.</title>
        <authorList>
            <person name="Treitli S.C."/>
            <person name="Kolisko M."/>
            <person name="Husnik F."/>
            <person name="Keeling P."/>
            <person name="Hampl V."/>
        </authorList>
    </citation>
    <scope>NUCLEOTIDE SEQUENCE [LARGE SCALE GENOMIC DNA]</scope>
    <source>
        <strain evidence="4">ST1C</strain>
    </source>
</reference>
<feature type="compositionally biased region" description="Polar residues" evidence="2">
    <location>
        <begin position="52"/>
        <end position="63"/>
    </location>
</feature>
<evidence type="ECO:0000256" key="1">
    <source>
        <dbReference type="ARBA" id="ARBA00023172"/>
    </source>
</evidence>
<dbReference type="InterPro" id="IPR011010">
    <property type="entry name" value="DNA_brk_join_enz"/>
</dbReference>
<dbReference type="InterPro" id="IPR013762">
    <property type="entry name" value="Integrase-like_cat_sf"/>
</dbReference>
<comment type="caution">
    <text evidence="4">The sequence shown here is derived from an EMBL/GenBank/DDBJ whole genome shotgun (WGS) entry which is preliminary data.</text>
</comment>
<feature type="compositionally biased region" description="Basic and acidic residues" evidence="2">
    <location>
        <begin position="64"/>
        <end position="78"/>
    </location>
</feature>
<dbReference type="Proteomes" id="UP000324800">
    <property type="component" value="Unassembled WGS sequence"/>
</dbReference>
<proteinExistence type="predicted"/>
<dbReference type="SUPFAM" id="SSF56349">
    <property type="entry name" value="DNA breaking-rejoining enzymes"/>
    <property type="match status" value="1"/>
</dbReference>
<feature type="non-terminal residue" evidence="4">
    <location>
        <position position="1"/>
    </location>
</feature>
<dbReference type="GO" id="GO:0015074">
    <property type="term" value="P:DNA integration"/>
    <property type="evidence" value="ECO:0007669"/>
    <property type="project" value="InterPro"/>
</dbReference>
<evidence type="ECO:0000313" key="5">
    <source>
        <dbReference type="Proteomes" id="UP000324800"/>
    </source>
</evidence>
<dbReference type="GO" id="GO:0003677">
    <property type="term" value="F:DNA binding"/>
    <property type="evidence" value="ECO:0007669"/>
    <property type="project" value="InterPro"/>
</dbReference>
<feature type="domain" description="Tyr recombinase" evidence="3">
    <location>
        <begin position="200"/>
        <end position="398"/>
    </location>
</feature>
<feature type="non-terminal residue" evidence="4">
    <location>
        <position position="401"/>
    </location>
</feature>
<dbReference type="PROSITE" id="PS51898">
    <property type="entry name" value="TYR_RECOMBINASE"/>
    <property type="match status" value="1"/>
</dbReference>
<dbReference type="Gene3D" id="1.10.443.10">
    <property type="entry name" value="Intergrase catalytic core"/>
    <property type="match status" value="1"/>
</dbReference>
<dbReference type="GO" id="GO:0006310">
    <property type="term" value="P:DNA recombination"/>
    <property type="evidence" value="ECO:0007669"/>
    <property type="project" value="UniProtKB-KW"/>
</dbReference>
<evidence type="ECO:0000313" key="4">
    <source>
        <dbReference type="EMBL" id="KAA6357469.1"/>
    </source>
</evidence>
<name>A0A5J4TH37_9EUKA</name>
<sequence>DVALNNSIRESQSIDDSFQMGKSILVAPNHLNDFKSTLSRQIKSNSEERTNSKSQRLGITSRRSSCDFERSQKRRQDGQDLFRSTLSSIGVTNDAINNQVAQLSGSWRRHKTGLRHVNQFMKDNNILPSELISMKHPQIYILNMIAQLRNAGLSSSALLNVKKAISSLLMSLGHSSSQIYNHTTSTSVKVDRRDTAKEAKDKDTYDIDDLLCYIRRRVEQIDDMEEEELEGITLALLMSITTRRMAEISRAALEVATMTSEQFVLKSDIQKVGGSKVTLTIKRAKDQSICPVRWFSKWWEKQQPRSQNGQILWWNLSRNKPASADTCSKLTKQIIKAAGLPYRERITELRAAAITKMIDLGYPMSAINAWSIHSDTVRTLQKYYYRSNCSEIIDQLLNTSE</sequence>
<evidence type="ECO:0000256" key="2">
    <source>
        <dbReference type="SAM" id="MobiDB-lite"/>
    </source>
</evidence>
<organism evidence="4 5">
    <name type="scientific">Streblomastix strix</name>
    <dbReference type="NCBI Taxonomy" id="222440"/>
    <lineage>
        <taxon>Eukaryota</taxon>
        <taxon>Metamonada</taxon>
        <taxon>Preaxostyla</taxon>
        <taxon>Oxymonadida</taxon>
        <taxon>Streblomastigidae</taxon>
        <taxon>Streblomastix</taxon>
    </lineage>
</organism>
<feature type="region of interest" description="Disordered" evidence="2">
    <location>
        <begin position="42"/>
        <end position="78"/>
    </location>
</feature>
<dbReference type="InterPro" id="IPR002104">
    <property type="entry name" value="Integrase_catalytic"/>
</dbReference>
<protein>
    <recommendedName>
        <fullName evidence="3">Tyr recombinase domain-containing protein</fullName>
    </recommendedName>
</protein>
<accession>A0A5J4TH37</accession>
<dbReference type="AlphaFoldDB" id="A0A5J4TH37"/>
<keyword evidence="1" id="KW-0233">DNA recombination</keyword>
<dbReference type="EMBL" id="SNRW01031360">
    <property type="protein sequence ID" value="KAA6357469.1"/>
    <property type="molecule type" value="Genomic_DNA"/>
</dbReference>
<evidence type="ECO:0000259" key="3">
    <source>
        <dbReference type="PROSITE" id="PS51898"/>
    </source>
</evidence>